<dbReference type="Proteomes" id="UP000000226">
    <property type="component" value="Chromosome 6"/>
</dbReference>
<evidence type="ECO:0000313" key="3">
    <source>
        <dbReference type="EMBL" id="ESW19377.1"/>
    </source>
</evidence>
<dbReference type="Gene3D" id="3.30.420.10">
    <property type="entry name" value="Ribonuclease H-like superfamily/Ribonuclease H"/>
    <property type="match status" value="1"/>
</dbReference>
<keyword evidence="1" id="KW-0540">Nuclease</keyword>
<dbReference type="PANTHER" id="PTHR13620:SF59">
    <property type="entry name" value="POLYNUCLEOTIDYL TRANSFERASE, RIBONUCLEASE H-LIKE SUPERFAMILY PROTEIN"/>
    <property type="match status" value="1"/>
</dbReference>
<dbReference type="Gramene" id="ESW19377">
    <property type="protein sequence ID" value="ESW19377"/>
    <property type="gene ID" value="PHAVU_006G119600g"/>
</dbReference>
<dbReference type="GO" id="GO:0003676">
    <property type="term" value="F:nucleic acid binding"/>
    <property type="evidence" value="ECO:0007669"/>
    <property type="project" value="InterPro"/>
</dbReference>
<keyword evidence="2" id="KW-0378">Hydrolase</keyword>
<dbReference type="AlphaFoldDB" id="V7BN52"/>
<dbReference type="InterPro" id="IPR012337">
    <property type="entry name" value="RNaseH-like_sf"/>
</dbReference>
<organism evidence="3 4">
    <name type="scientific">Phaseolus vulgaris</name>
    <name type="common">Kidney bean</name>
    <name type="synonym">French bean</name>
    <dbReference type="NCBI Taxonomy" id="3885"/>
    <lineage>
        <taxon>Eukaryota</taxon>
        <taxon>Viridiplantae</taxon>
        <taxon>Streptophyta</taxon>
        <taxon>Embryophyta</taxon>
        <taxon>Tracheophyta</taxon>
        <taxon>Spermatophyta</taxon>
        <taxon>Magnoliopsida</taxon>
        <taxon>eudicotyledons</taxon>
        <taxon>Gunneridae</taxon>
        <taxon>Pentapetalae</taxon>
        <taxon>rosids</taxon>
        <taxon>fabids</taxon>
        <taxon>Fabales</taxon>
        <taxon>Fabaceae</taxon>
        <taxon>Papilionoideae</taxon>
        <taxon>50 kb inversion clade</taxon>
        <taxon>NPAAA clade</taxon>
        <taxon>indigoferoid/millettioid clade</taxon>
        <taxon>Phaseoleae</taxon>
        <taxon>Phaseolus</taxon>
    </lineage>
</organism>
<name>V7BN52_PHAVU</name>
<dbReference type="GO" id="GO:0005737">
    <property type="term" value="C:cytoplasm"/>
    <property type="evidence" value="ECO:0007669"/>
    <property type="project" value="TreeGrafter"/>
</dbReference>
<evidence type="ECO:0000313" key="4">
    <source>
        <dbReference type="Proteomes" id="UP000000226"/>
    </source>
</evidence>
<reference evidence="4" key="1">
    <citation type="journal article" date="2014" name="Nat. Genet.">
        <title>A reference genome for common bean and genome-wide analysis of dual domestications.</title>
        <authorList>
            <person name="Schmutz J."/>
            <person name="McClean P.E."/>
            <person name="Mamidi S."/>
            <person name="Wu G.A."/>
            <person name="Cannon S.B."/>
            <person name="Grimwood J."/>
            <person name="Jenkins J."/>
            <person name="Shu S."/>
            <person name="Song Q."/>
            <person name="Chavarro C."/>
            <person name="Torres-Torres M."/>
            <person name="Geffroy V."/>
            <person name="Moghaddam S.M."/>
            <person name="Gao D."/>
            <person name="Abernathy B."/>
            <person name="Barry K."/>
            <person name="Blair M."/>
            <person name="Brick M.A."/>
            <person name="Chovatia M."/>
            <person name="Gepts P."/>
            <person name="Goodstein D.M."/>
            <person name="Gonzales M."/>
            <person name="Hellsten U."/>
            <person name="Hyten D.L."/>
            <person name="Jia G."/>
            <person name="Kelly J.D."/>
            <person name="Kudrna D."/>
            <person name="Lee R."/>
            <person name="Richard M.M."/>
            <person name="Miklas P.N."/>
            <person name="Osorno J.M."/>
            <person name="Rodrigues J."/>
            <person name="Thareau V."/>
            <person name="Urrea C.A."/>
            <person name="Wang M."/>
            <person name="Yu Y."/>
            <person name="Zhang M."/>
            <person name="Wing R.A."/>
            <person name="Cregan P.B."/>
            <person name="Rokhsar D.S."/>
            <person name="Jackson S.A."/>
        </authorList>
    </citation>
    <scope>NUCLEOTIDE SEQUENCE [LARGE SCALE GENOMIC DNA]</scope>
    <source>
        <strain evidence="4">cv. G19833</strain>
    </source>
</reference>
<keyword evidence="4" id="KW-1185">Reference proteome</keyword>
<evidence type="ECO:0000256" key="1">
    <source>
        <dbReference type="ARBA" id="ARBA00022722"/>
    </source>
</evidence>
<evidence type="ECO:0000256" key="2">
    <source>
        <dbReference type="ARBA" id="ARBA00022801"/>
    </source>
</evidence>
<dbReference type="eggNOG" id="KOG4373">
    <property type="taxonomic scope" value="Eukaryota"/>
</dbReference>
<evidence type="ECO:0008006" key="5">
    <source>
        <dbReference type="Google" id="ProtNLM"/>
    </source>
</evidence>
<dbReference type="EMBL" id="CM002293">
    <property type="protein sequence ID" value="ESW19377.1"/>
    <property type="molecule type" value="Genomic_DNA"/>
</dbReference>
<dbReference type="GO" id="GO:0005634">
    <property type="term" value="C:nucleus"/>
    <property type="evidence" value="ECO:0007669"/>
    <property type="project" value="TreeGrafter"/>
</dbReference>
<dbReference type="GO" id="GO:0008408">
    <property type="term" value="F:3'-5' exonuclease activity"/>
    <property type="evidence" value="ECO:0007669"/>
    <property type="project" value="TreeGrafter"/>
</dbReference>
<sequence length="256" mass="29252">METDTNTDTTTTTENVIFDRLLQEIHTSGIEISVTITADASVVRNWLTSALYNSRYFVHLNRLVVGLGVQWTLRGANIHSPGDILQLCIGRRCLIFQLARAQAVPQKLRTFLLNPSYTFVGLWNIWDRQRLSNSRHNLEMERDPLDMRLYMKTQVGDNISSLREILIERSLGFRIDPGHEATASDWRDEYLSDDQIDFATVRVLCAFLIGLKNRVWELQNGTVVSISTVATVMRLIFLVMSCDSEIACVFVTETDY</sequence>
<dbReference type="SMR" id="V7BN52"/>
<accession>V7BN52</accession>
<dbReference type="STRING" id="3885.V7BN52"/>
<dbReference type="PANTHER" id="PTHR13620">
    <property type="entry name" value="3-5 EXONUCLEASE"/>
    <property type="match status" value="1"/>
</dbReference>
<protein>
    <recommendedName>
        <fullName evidence="5">3'-5' exonuclease domain-containing protein</fullName>
    </recommendedName>
</protein>
<gene>
    <name evidence="3" type="ORF">PHAVU_006G119600g</name>
</gene>
<proteinExistence type="predicted"/>
<dbReference type="OrthoDB" id="10261556at2759"/>
<dbReference type="OMA" id="FRTHQKH"/>
<dbReference type="InterPro" id="IPR051132">
    <property type="entry name" value="3-5_Exonuclease_domain"/>
</dbReference>
<dbReference type="InterPro" id="IPR036397">
    <property type="entry name" value="RNaseH_sf"/>
</dbReference>
<dbReference type="SUPFAM" id="SSF53098">
    <property type="entry name" value="Ribonuclease H-like"/>
    <property type="match status" value="1"/>
</dbReference>